<dbReference type="PaxDb" id="7955-ENSDARP00000101331"/>
<dbReference type="OMA" id="THCKQCK"/>
<dbReference type="Gene3D" id="1.20.5.1700">
    <property type="match status" value="1"/>
</dbReference>
<dbReference type="SMR" id="E7FE23"/>
<name>E7FE23_DANRE</name>
<dbReference type="EMBL" id="CU855621">
    <property type="status" value="NOT_ANNOTATED_CDS"/>
    <property type="molecule type" value="Genomic_DNA"/>
</dbReference>
<evidence type="ECO:0000259" key="8">
    <source>
        <dbReference type="PROSITE" id="PS50178"/>
    </source>
</evidence>
<evidence type="ECO:0000313" key="10">
    <source>
        <dbReference type="Ensembl" id="ENSDARP00000101331"/>
    </source>
</evidence>
<dbReference type="InterPro" id="IPR037213">
    <property type="entry name" value="Run_dom_sf"/>
</dbReference>
<dbReference type="InterPro" id="IPR000306">
    <property type="entry name" value="Znf_FYVE"/>
</dbReference>
<dbReference type="GeneTree" id="ENSGT00940000158334"/>
<dbReference type="PROSITE" id="PS50178">
    <property type="entry name" value="ZF_FYVE"/>
    <property type="match status" value="1"/>
</dbReference>
<dbReference type="SUPFAM" id="SSF57903">
    <property type="entry name" value="FYVE/PHD zinc finger"/>
    <property type="match status" value="1"/>
</dbReference>
<dbReference type="SMART" id="SM00064">
    <property type="entry name" value="FYVE"/>
    <property type="match status" value="1"/>
</dbReference>
<gene>
    <name evidence="10 12 13" type="primary">rufy1</name>
</gene>
<evidence type="ECO:0000256" key="2">
    <source>
        <dbReference type="ARBA" id="ARBA00022771"/>
    </source>
</evidence>
<dbReference type="InterPro" id="IPR047335">
    <property type="entry name" value="RUFY1-3"/>
</dbReference>
<organism evidence="10">
    <name type="scientific">Danio rerio</name>
    <name type="common">Zebrafish</name>
    <name type="synonym">Brachydanio rerio</name>
    <dbReference type="NCBI Taxonomy" id="7955"/>
    <lineage>
        <taxon>Eukaryota</taxon>
        <taxon>Metazoa</taxon>
        <taxon>Chordata</taxon>
        <taxon>Craniata</taxon>
        <taxon>Vertebrata</taxon>
        <taxon>Euteleostomi</taxon>
        <taxon>Actinopterygii</taxon>
        <taxon>Neopterygii</taxon>
        <taxon>Teleostei</taxon>
        <taxon>Ostariophysi</taxon>
        <taxon>Cypriniformes</taxon>
        <taxon>Danionidae</taxon>
        <taxon>Danioninae</taxon>
        <taxon>Danio</taxon>
    </lineage>
</organism>
<evidence type="ECO:0000256" key="5">
    <source>
        <dbReference type="PROSITE-ProRule" id="PRU00091"/>
    </source>
</evidence>
<dbReference type="PANTHER" id="PTHR45956:SF4">
    <property type="entry name" value="RUN AND FYVE DOMAIN-CONTAINING PROTEIN 1"/>
    <property type="match status" value="1"/>
</dbReference>
<proteinExistence type="evidence at protein level"/>
<reference evidence="10 11" key="2">
    <citation type="journal article" date="2013" name="Nature">
        <title>The zebrafish reference genome sequence and its relationship to the human genome.</title>
        <authorList>
            <consortium name="Genome Reference Consortium Zebrafish"/>
            <person name="Howe K."/>
            <person name="Clark M.D."/>
            <person name="Torroja C.F."/>
            <person name="Torrance J."/>
            <person name="Berthelot C."/>
            <person name="Muffato M."/>
            <person name="Collins J.E."/>
            <person name="Humphray S."/>
            <person name="McLaren K."/>
            <person name="Matthews L."/>
            <person name="McLaren S."/>
            <person name="Sealy I."/>
            <person name="Caccamo M."/>
            <person name="Churcher C."/>
            <person name="Scott C."/>
            <person name="Barrett J.C."/>
            <person name="Koch R."/>
            <person name="Rauch G.J."/>
            <person name="White S."/>
            <person name="Chow W."/>
            <person name="Kilian B."/>
            <person name="Quintais L.T."/>
            <person name="Guerra-Assuncao J.A."/>
            <person name="Zhou Y."/>
            <person name="Gu Y."/>
            <person name="Yen J."/>
            <person name="Vogel J.H."/>
            <person name="Eyre T."/>
            <person name="Redmond S."/>
            <person name="Banerjee R."/>
            <person name="Chi J."/>
            <person name="Fu B."/>
            <person name="Langley E."/>
            <person name="Maguire S.F."/>
            <person name="Laird G.K."/>
            <person name="Lloyd D."/>
            <person name="Kenyon E."/>
            <person name="Donaldson S."/>
            <person name="Sehra H."/>
            <person name="Almeida-King J."/>
            <person name="Loveland J."/>
            <person name="Trevanion S."/>
            <person name="Jones M."/>
            <person name="Quail M."/>
            <person name="Willey D."/>
            <person name="Hunt A."/>
            <person name="Burton J."/>
            <person name="Sims S."/>
            <person name="McLay K."/>
            <person name="Plumb B."/>
            <person name="Davis J."/>
            <person name="Clee C."/>
            <person name="Oliver K."/>
            <person name="Clark R."/>
            <person name="Riddle C."/>
            <person name="Elliot D."/>
            <person name="Eliott D."/>
            <person name="Threadgold G."/>
            <person name="Harden G."/>
            <person name="Ware D."/>
            <person name="Begum S."/>
            <person name="Mortimore B."/>
            <person name="Mortimer B."/>
            <person name="Kerry G."/>
            <person name="Heath P."/>
            <person name="Phillimore B."/>
            <person name="Tracey A."/>
            <person name="Corby N."/>
            <person name="Dunn M."/>
            <person name="Johnson C."/>
            <person name="Wood J."/>
            <person name="Clark S."/>
            <person name="Pelan S."/>
            <person name="Griffiths G."/>
            <person name="Smith M."/>
            <person name="Glithero R."/>
            <person name="Howden P."/>
            <person name="Barker N."/>
            <person name="Lloyd C."/>
            <person name="Stevens C."/>
            <person name="Harley J."/>
            <person name="Holt K."/>
            <person name="Panagiotidis G."/>
            <person name="Lovell J."/>
            <person name="Beasley H."/>
            <person name="Henderson C."/>
            <person name="Gordon D."/>
            <person name="Auger K."/>
            <person name="Wright D."/>
            <person name="Collins J."/>
            <person name="Raisen C."/>
            <person name="Dyer L."/>
            <person name="Leung K."/>
            <person name="Robertson L."/>
            <person name="Ambridge K."/>
            <person name="Leongamornlert D."/>
            <person name="McGuire S."/>
            <person name="Gilderthorp R."/>
            <person name="Griffiths C."/>
            <person name="Manthravadi D."/>
            <person name="Nichol S."/>
            <person name="Barker G."/>
            <person name="Whitehead S."/>
            <person name="Kay M."/>
            <person name="Brown J."/>
            <person name="Murnane C."/>
            <person name="Gray E."/>
            <person name="Humphries M."/>
            <person name="Sycamore N."/>
            <person name="Barker D."/>
            <person name="Saunders D."/>
            <person name="Wallis J."/>
            <person name="Babbage A."/>
            <person name="Hammond S."/>
            <person name="Mashreghi-Mohammadi M."/>
            <person name="Barr L."/>
            <person name="Martin S."/>
            <person name="Wray P."/>
            <person name="Ellington A."/>
            <person name="Matthews N."/>
            <person name="Ellwood M."/>
            <person name="Woodmansey R."/>
            <person name="Clark G."/>
            <person name="Cooper J."/>
            <person name="Cooper J."/>
            <person name="Tromans A."/>
            <person name="Grafham D."/>
            <person name="Skuce C."/>
            <person name="Pandian R."/>
            <person name="Andrews R."/>
            <person name="Harrison E."/>
            <person name="Kimberley A."/>
            <person name="Garnett J."/>
            <person name="Fosker N."/>
            <person name="Hall R."/>
            <person name="Garner P."/>
            <person name="Kelly D."/>
            <person name="Bird C."/>
            <person name="Palmer S."/>
            <person name="Gehring I."/>
            <person name="Berger A."/>
            <person name="Dooley C.M."/>
            <person name="Ersan-Urun Z."/>
            <person name="Eser C."/>
            <person name="Geiger H."/>
            <person name="Geisler M."/>
            <person name="Karotki L."/>
            <person name="Kirn A."/>
            <person name="Konantz J."/>
            <person name="Konantz M."/>
            <person name="Oberlander M."/>
            <person name="Rudolph-Geiger S."/>
            <person name="Teucke M."/>
            <person name="Lanz C."/>
            <person name="Raddatz G."/>
            <person name="Osoegawa K."/>
            <person name="Zhu B."/>
            <person name="Rapp A."/>
            <person name="Widaa S."/>
            <person name="Langford C."/>
            <person name="Yang F."/>
            <person name="Schuster S.C."/>
            <person name="Carter N.P."/>
            <person name="Harrow J."/>
            <person name="Ning Z."/>
            <person name="Herrero J."/>
            <person name="Searle S.M."/>
            <person name="Enright A."/>
            <person name="Geisler R."/>
            <person name="Plasterk R.H."/>
            <person name="Lee C."/>
            <person name="Westerfield M."/>
            <person name="de Jong P.J."/>
            <person name="Zon L.I."/>
            <person name="Postlethwait J.H."/>
            <person name="Nusslein-Volhard C."/>
            <person name="Hubbard T.J."/>
            <person name="Roest Crollius H."/>
            <person name="Rogers J."/>
            <person name="Stemple D.L."/>
        </authorList>
    </citation>
    <scope>NUCLEOTIDE SEQUENCE [LARGE SCALE GENOMIC DNA]</scope>
    <source>
        <strain evidence="10">Tuebingen</strain>
    </source>
</reference>
<dbReference type="STRING" id="7955.ENSDARP00000101331"/>
<feature type="compositionally biased region" description="Basic and acidic residues" evidence="7">
    <location>
        <begin position="1"/>
        <end position="19"/>
    </location>
</feature>
<accession>E7FE23</accession>
<accession>A0A8M1RN01</accession>
<dbReference type="PhylomeDB" id="E7FE23"/>
<dbReference type="Gene3D" id="1.20.5.170">
    <property type="match status" value="1"/>
</dbReference>
<feature type="coiled-coil region" evidence="6">
    <location>
        <begin position="305"/>
        <end position="363"/>
    </location>
</feature>
<evidence type="ECO:0000256" key="6">
    <source>
        <dbReference type="SAM" id="Coils"/>
    </source>
</evidence>
<protein>
    <submittedName>
        <fullName evidence="10">RUN and FYVE domain-containing 1</fullName>
    </submittedName>
    <submittedName>
        <fullName evidence="12">RUN and FYVE domain-containing protein 1 isoform X1</fullName>
    </submittedName>
</protein>
<keyword evidence="11" id="KW-1185">Reference proteome</keyword>
<keyword evidence="4 6" id="KW-0175">Coiled coil</keyword>
<dbReference type="CDD" id="cd15758">
    <property type="entry name" value="FYVE_RUFY1"/>
    <property type="match status" value="1"/>
</dbReference>
<keyword evidence="1" id="KW-0479">Metal-binding</keyword>
<dbReference type="PANTHER" id="PTHR45956">
    <property type="entry name" value="RUN AND FYVE DOMAIN-CONTAINING PROTEIN 2-LIKE PROTEIN"/>
    <property type="match status" value="1"/>
</dbReference>
<reference evidence="10" key="1">
    <citation type="submission" date="2011-07" db="UniProtKB">
        <authorList>
            <consortium name="Ensembl"/>
        </authorList>
    </citation>
    <scope>IDENTIFICATION</scope>
    <source>
        <strain evidence="10">Tuebingen</strain>
    </source>
</reference>
<evidence type="ECO:0000256" key="4">
    <source>
        <dbReference type="ARBA" id="ARBA00023054"/>
    </source>
</evidence>
<dbReference type="RefSeq" id="XP_002667361.2">
    <property type="nucleotide sequence ID" value="XM_002667315.7"/>
</dbReference>
<evidence type="ECO:0000313" key="13">
    <source>
        <dbReference type="ZFIN" id="ZDB-GENE-090421-4"/>
    </source>
</evidence>
<dbReference type="InterPro" id="IPR004012">
    <property type="entry name" value="Run_dom"/>
</dbReference>
<evidence type="ECO:0000259" key="9">
    <source>
        <dbReference type="PROSITE" id="PS50826"/>
    </source>
</evidence>
<reference evidence="12" key="3">
    <citation type="submission" date="2025-04" db="UniProtKB">
        <authorList>
            <consortium name="RefSeq"/>
        </authorList>
    </citation>
    <scope>IDENTIFICATION</scope>
    <source>
        <strain evidence="12">Tuebingen</strain>
    </source>
</reference>
<dbReference type="KEGG" id="dre:100330077"/>
<feature type="domain" description="RUN" evidence="9">
    <location>
        <begin position="128"/>
        <end position="261"/>
    </location>
</feature>
<dbReference type="FunFam" id="1.20.58.900:FF:000001">
    <property type="entry name" value="RUN and FYVE domain containing 2"/>
    <property type="match status" value="1"/>
</dbReference>
<keyword evidence="3" id="KW-0862">Zinc</keyword>
<dbReference type="Bgee" id="ENSDARG00000078685">
    <property type="expression patterns" value="Expressed in blastula and 21 other cell types or tissues"/>
</dbReference>
<dbReference type="InterPro" id="IPR013083">
    <property type="entry name" value="Znf_RING/FYVE/PHD"/>
</dbReference>
<feature type="domain" description="FYVE-type" evidence="8">
    <location>
        <begin position="632"/>
        <end position="690"/>
    </location>
</feature>
<dbReference type="AGR" id="ZFIN:ZDB-GENE-090421-4"/>
<dbReference type="InterPro" id="IPR017455">
    <property type="entry name" value="Znf_FYVE-rel"/>
</dbReference>
<keyword evidence="2 5" id="KW-0863">Zinc-finger</keyword>
<dbReference type="Proteomes" id="UP000000437">
    <property type="component" value="Chromosome 14"/>
</dbReference>
<dbReference type="GO" id="GO:0015031">
    <property type="term" value="P:protein transport"/>
    <property type="evidence" value="ECO:0000318"/>
    <property type="project" value="GO_Central"/>
</dbReference>
<dbReference type="FunFam" id="3.30.40.10:FF:000046">
    <property type="entry name" value="RUN and FYVE domain containing 2"/>
    <property type="match status" value="1"/>
</dbReference>
<dbReference type="ZFIN" id="ZDB-GENE-090421-4">
    <property type="gene designation" value="rufy1"/>
</dbReference>
<dbReference type="SUPFAM" id="SSF140741">
    <property type="entry name" value="RUN domain-like"/>
    <property type="match status" value="1"/>
</dbReference>
<evidence type="ECO:0000313" key="12">
    <source>
        <dbReference type="RefSeq" id="XP_002667361.2"/>
    </source>
</evidence>
<evidence type="ECO:0000313" key="11">
    <source>
        <dbReference type="Proteomes" id="UP000000437"/>
    </source>
</evidence>
<dbReference type="Gene3D" id="3.30.40.10">
    <property type="entry name" value="Zinc/RING finger domain, C3HC4 (zinc finger)"/>
    <property type="match status" value="1"/>
</dbReference>
<dbReference type="InterPro" id="IPR011011">
    <property type="entry name" value="Znf_FYVE_PHD"/>
</dbReference>
<dbReference type="GO" id="GO:0005737">
    <property type="term" value="C:cytoplasm"/>
    <property type="evidence" value="ECO:0000318"/>
    <property type="project" value="GO_Central"/>
</dbReference>
<dbReference type="InterPro" id="IPR047331">
    <property type="entry name" value="FYVE_RUFY1"/>
</dbReference>
<feature type="region of interest" description="Disordered" evidence="7">
    <location>
        <begin position="1"/>
        <end position="47"/>
    </location>
</feature>
<dbReference type="GO" id="GO:0008270">
    <property type="term" value="F:zinc ion binding"/>
    <property type="evidence" value="ECO:0007669"/>
    <property type="project" value="UniProtKB-KW"/>
</dbReference>
<dbReference type="Ensembl" id="ENSDART00000112082.4">
    <property type="protein sequence ID" value="ENSDARP00000101331.2"/>
    <property type="gene ID" value="ENSDARG00000078685.4"/>
</dbReference>
<dbReference type="PROSITE" id="PS50826">
    <property type="entry name" value="RUN"/>
    <property type="match status" value="1"/>
</dbReference>
<evidence type="ECO:0000256" key="7">
    <source>
        <dbReference type="SAM" id="MobiDB-lite"/>
    </source>
</evidence>
<dbReference type="CTD" id="80230"/>
<feature type="coiled-coil region" evidence="6">
    <location>
        <begin position="425"/>
        <end position="606"/>
    </location>
</feature>
<keyword evidence="14" id="KW-1267">Proteomics identification</keyword>
<sequence length="697" mass="79550">MADEDPNTKVESGDVPAKEEEPEVTETGQEDVANNTDELQKDRPADSSWSAPILSFARKATETLSSGVNHYSAGLKTPDTTQQHSSDPVKIAAVKDPVVVERSNLLSMMKLSIKVLIQSSLSLGRTLDSEYPPLQQFFVVLEHCLKHGLKVRKSFIGLQNKSIWAPLEMIEKLCPESADIATSVRDMPGIKTGLGRARAWLHLALMQKKIADYMKVLINRRDLLGEFYEPGALVMEEEGAVIVGMLVGLNVIDANLCVKGEDLDSQVCVIDFSMYLKDPQATESKQDDSKMTAILDQKHYIEELNRHLSCTVTDLQAKMDSLEKTNSKLIEELTAATDRINALREEQEQLKQENANILQSSQRKEEVTLQDSQVELETYRQTRQGLDEMYSVVWKQYKEEKRIRQELQKELELQIGLKQEMEVAMKLLEKDTHEKQDTLVALRQQLDQVKNLNLQMFNKAQASDRVAQKKEEDMVHLEKKMIQMEAAMKELEQRLQNSEDVQKNTDEQQNEIRTEMKGKVNALQKRLSDLDTLRAGLETELSAEKEQRQILQKELQREQDNSAELRTQLQQLQGLQTELLDLRQEKQQLQQLCEEQEQALQEMGLHLSQSKLKMEDFKEVNKALKGHAWLKDDEATQCKQCQKEFSISRRKHHCRNCGDIYCGNCSSNELALPSYPKPVRVCDVCHSLLLQRSSTGS</sequence>
<evidence type="ECO:0007829" key="14">
    <source>
        <dbReference type="PeptideAtlas" id="E7FE23"/>
    </source>
</evidence>
<dbReference type="eggNOG" id="KOG4381">
    <property type="taxonomic scope" value="Eukaryota"/>
</dbReference>
<dbReference type="GO" id="GO:0030100">
    <property type="term" value="P:regulation of endocytosis"/>
    <property type="evidence" value="ECO:0000318"/>
    <property type="project" value="GO_Central"/>
</dbReference>
<dbReference type="Gene3D" id="1.20.58.900">
    <property type="match status" value="1"/>
</dbReference>
<dbReference type="HOGENOM" id="CLU_014576_3_1_1"/>
<dbReference type="OrthoDB" id="79871at2759"/>
<dbReference type="GeneID" id="100330077"/>
<dbReference type="Pfam" id="PF01363">
    <property type="entry name" value="FYVE"/>
    <property type="match status" value="1"/>
</dbReference>
<dbReference type="AlphaFoldDB" id="E7FE23"/>
<dbReference type="SMART" id="SM00593">
    <property type="entry name" value="RUN"/>
    <property type="match status" value="1"/>
</dbReference>
<evidence type="ECO:0000256" key="3">
    <source>
        <dbReference type="ARBA" id="ARBA00022833"/>
    </source>
</evidence>
<evidence type="ECO:0000256" key="1">
    <source>
        <dbReference type="ARBA" id="ARBA00022723"/>
    </source>
</evidence>
<dbReference type="Pfam" id="PF02759">
    <property type="entry name" value="RUN"/>
    <property type="match status" value="1"/>
</dbReference>